<proteinExistence type="inferred from homology"/>
<feature type="domain" description="O-acyltransferase WSD1 C-terminal" evidence="12">
    <location>
        <begin position="358"/>
        <end position="430"/>
    </location>
</feature>
<dbReference type="Pfam" id="PF03007">
    <property type="entry name" value="WS_DGAT_cat"/>
    <property type="match status" value="1"/>
</dbReference>
<dbReference type="EMBL" id="JAEACU010000004">
    <property type="protein sequence ID" value="KAH7533351.1"/>
    <property type="molecule type" value="Genomic_DNA"/>
</dbReference>
<dbReference type="PANTHER" id="PTHR31650:SF34">
    <property type="entry name" value="O-ACYLTRANSFERASE WSD1-LIKE ISOFORM X1"/>
    <property type="match status" value="1"/>
</dbReference>
<dbReference type="GO" id="GO:0004144">
    <property type="term" value="F:diacylglycerol O-acyltransferase activity"/>
    <property type="evidence" value="ECO:0007669"/>
    <property type="project" value="UniProtKB-EC"/>
</dbReference>
<evidence type="ECO:0000313" key="13">
    <source>
        <dbReference type="EMBL" id="KAH7533351.1"/>
    </source>
</evidence>
<comment type="catalytic activity">
    <reaction evidence="10">
        <text>an acyl-CoA + a 1,2-diacyl-sn-glycerol = a triacyl-sn-glycerol + CoA</text>
        <dbReference type="Rhea" id="RHEA:10868"/>
        <dbReference type="ChEBI" id="CHEBI:17815"/>
        <dbReference type="ChEBI" id="CHEBI:57287"/>
        <dbReference type="ChEBI" id="CHEBI:58342"/>
        <dbReference type="ChEBI" id="CHEBI:64615"/>
        <dbReference type="EC" id="2.3.1.20"/>
    </reaction>
</comment>
<accession>A0A978VJT2</accession>
<evidence type="ECO:0000256" key="1">
    <source>
        <dbReference type="ARBA" id="ARBA00004162"/>
    </source>
</evidence>
<evidence type="ECO:0000256" key="8">
    <source>
        <dbReference type="ARBA" id="ARBA00024360"/>
    </source>
</evidence>
<dbReference type="InterPro" id="IPR009721">
    <property type="entry name" value="O-acyltransferase_WSD1_C"/>
</dbReference>
<dbReference type="GO" id="GO:0019432">
    <property type="term" value="P:triglyceride biosynthetic process"/>
    <property type="evidence" value="ECO:0007669"/>
    <property type="project" value="TreeGrafter"/>
</dbReference>
<organism evidence="13 14">
    <name type="scientific">Ziziphus jujuba var. spinosa</name>
    <dbReference type="NCBI Taxonomy" id="714518"/>
    <lineage>
        <taxon>Eukaryota</taxon>
        <taxon>Viridiplantae</taxon>
        <taxon>Streptophyta</taxon>
        <taxon>Embryophyta</taxon>
        <taxon>Tracheophyta</taxon>
        <taxon>Spermatophyta</taxon>
        <taxon>Magnoliopsida</taxon>
        <taxon>eudicotyledons</taxon>
        <taxon>Gunneridae</taxon>
        <taxon>Pentapetalae</taxon>
        <taxon>rosids</taxon>
        <taxon>fabids</taxon>
        <taxon>Rosales</taxon>
        <taxon>Rhamnaceae</taxon>
        <taxon>Paliureae</taxon>
        <taxon>Ziziphus</taxon>
    </lineage>
</organism>
<evidence type="ECO:0000256" key="2">
    <source>
        <dbReference type="ARBA" id="ARBA00004586"/>
    </source>
</evidence>
<comment type="catalytic activity">
    <reaction evidence="9">
        <text>a long chain fatty alcohol + a fatty acyl-CoA = a long-chain alcohol wax ester + CoA</text>
        <dbReference type="Rhea" id="RHEA:38443"/>
        <dbReference type="ChEBI" id="CHEBI:17135"/>
        <dbReference type="ChEBI" id="CHEBI:57287"/>
        <dbReference type="ChEBI" id="CHEBI:77636"/>
        <dbReference type="ChEBI" id="CHEBI:235323"/>
        <dbReference type="EC" id="2.3.1.75"/>
    </reaction>
</comment>
<comment type="similarity">
    <text evidence="8">In the N-terminal section; belongs to the long-chain O-acyltransferase family.</text>
</comment>
<dbReference type="GO" id="GO:0047196">
    <property type="term" value="F:long-chain-alcohol O-fatty-acyltransferase activity"/>
    <property type="evidence" value="ECO:0007669"/>
    <property type="project" value="UniProtKB-EC"/>
</dbReference>
<evidence type="ECO:0000259" key="11">
    <source>
        <dbReference type="Pfam" id="PF03007"/>
    </source>
</evidence>
<name>A0A978VJT2_ZIZJJ</name>
<keyword evidence="6" id="KW-0256">Endoplasmic reticulum</keyword>
<reference evidence="13" key="1">
    <citation type="journal article" date="2021" name="Front. Plant Sci.">
        <title>Chromosome-Scale Genome Assembly for Chinese Sour Jujube and Insights Into Its Genome Evolution and Domestication Signature.</title>
        <authorList>
            <person name="Shen L.-Y."/>
            <person name="Luo H."/>
            <person name="Wang X.-L."/>
            <person name="Wang X.-M."/>
            <person name="Qiu X.-J."/>
            <person name="Liu H."/>
            <person name="Zhou S.-S."/>
            <person name="Jia K.-H."/>
            <person name="Nie S."/>
            <person name="Bao Y.-T."/>
            <person name="Zhang R.-G."/>
            <person name="Yun Q.-Z."/>
            <person name="Chai Y.-H."/>
            <person name="Lu J.-Y."/>
            <person name="Li Y."/>
            <person name="Zhao S.-W."/>
            <person name="Mao J.-F."/>
            <person name="Jia S.-G."/>
            <person name="Mao Y.-M."/>
        </authorList>
    </citation>
    <scope>NUCLEOTIDE SEQUENCE</scope>
    <source>
        <strain evidence="13">AT0</strain>
        <tissue evidence="13">Leaf</tissue>
    </source>
</reference>
<evidence type="ECO:0000256" key="5">
    <source>
        <dbReference type="ARBA" id="ARBA00022679"/>
    </source>
</evidence>
<feature type="domain" description="O-acyltransferase WSD1-like N-terminal" evidence="11">
    <location>
        <begin position="67"/>
        <end position="259"/>
    </location>
</feature>
<keyword evidence="5" id="KW-0808">Transferase</keyword>
<dbReference type="GO" id="GO:0005789">
    <property type="term" value="C:endoplasmic reticulum membrane"/>
    <property type="evidence" value="ECO:0007669"/>
    <property type="project" value="UniProtKB-SubCell"/>
</dbReference>
<dbReference type="InterPro" id="IPR004255">
    <property type="entry name" value="O-acyltransferase_WSD1_N"/>
</dbReference>
<comment type="caution">
    <text evidence="13">The sequence shown here is derived from an EMBL/GenBank/DDBJ whole genome shotgun (WGS) entry which is preliminary data.</text>
</comment>
<sequence length="443" mass="50035">MEFGETMEPVSPTGQYLNSSVLSLSIIAVLEIGVTINDSQTMSLLENLFLPINPRFSSIMVDDKNGEKRWKKVEVKLEDHVKVPLFPSGLSLESYDKYFGDYLSKIAAERFSLNKPLWEIHIVKYPTTNAAGNLIFKLHHALGDGYSLMGALLSCLQRADNPSLPLTFPSIKNSKLESGSKSIFGYVTQIFSSAFNSMLDFNWSILKSSFLEDDQTPIRSSWNDPMAEFQSTTITTLTFSIDQIKLIKAKLNVTINDVIVGMVFFGTRLYMQEISEESTKSSSTALVLLNTRMLDDYKSVKEMMQPDTRTTSSWGNQFAFLHISIPKLTEFSNNPLDFIYFAQKLIKRKKFFSSLPHCMTISNIIGPVEQMELANHPISGLYYMVAGTPEDLDIAVVSYMGKVKIAFGTKTQHIDSEKFKSCMQKAFETMFEATQKFYKGRIN</sequence>
<dbReference type="GO" id="GO:0005886">
    <property type="term" value="C:plasma membrane"/>
    <property type="evidence" value="ECO:0007669"/>
    <property type="project" value="UniProtKB-SubCell"/>
</dbReference>
<evidence type="ECO:0000259" key="12">
    <source>
        <dbReference type="Pfam" id="PF06974"/>
    </source>
</evidence>
<dbReference type="PANTHER" id="PTHR31650">
    <property type="entry name" value="O-ACYLTRANSFERASE (WSD1-LIKE) FAMILY PROTEIN"/>
    <property type="match status" value="1"/>
</dbReference>
<evidence type="ECO:0000313" key="14">
    <source>
        <dbReference type="Proteomes" id="UP000813462"/>
    </source>
</evidence>
<dbReference type="Pfam" id="PF06974">
    <property type="entry name" value="WS_DGAT_C"/>
    <property type="match status" value="1"/>
</dbReference>
<dbReference type="Proteomes" id="UP000813462">
    <property type="component" value="Unassembled WGS sequence"/>
</dbReference>
<gene>
    <name evidence="13" type="ORF">FEM48_Zijuj04G0121700</name>
</gene>
<evidence type="ECO:0000256" key="3">
    <source>
        <dbReference type="ARBA" id="ARBA00004771"/>
    </source>
</evidence>
<protein>
    <recommendedName>
        <fullName evidence="15">Diacylglycerol O-acyltransferase</fullName>
    </recommendedName>
</protein>
<dbReference type="InterPro" id="IPR045034">
    <property type="entry name" value="O-acyltransferase_WSD1-like"/>
</dbReference>
<keyword evidence="7" id="KW-0012">Acyltransferase</keyword>
<evidence type="ECO:0000256" key="9">
    <source>
        <dbReference type="ARBA" id="ARBA00047604"/>
    </source>
</evidence>
<comment type="pathway">
    <text evidence="4">Lipid metabolism.</text>
</comment>
<comment type="subcellular location">
    <subcellularLocation>
        <location evidence="1">Cell membrane</location>
        <topology evidence="1">Single-pass membrane protein</topology>
    </subcellularLocation>
    <subcellularLocation>
        <location evidence="2">Endoplasmic reticulum membrane</location>
    </subcellularLocation>
</comment>
<dbReference type="AlphaFoldDB" id="A0A978VJT2"/>
<evidence type="ECO:0000256" key="7">
    <source>
        <dbReference type="ARBA" id="ARBA00023315"/>
    </source>
</evidence>
<comment type="pathway">
    <text evidence="3">Glycerolipid metabolism; triacylglycerol biosynthesis.</text>
</comment>
<evidence type="ECO:0008006" key="15">
    <source>
        <dbReference type="Google" id="ProtNLM"/>
    </source>
</evidence>
<evidence type="ECO:0000256" key="10">
    <source>
        <dbReference type="ARBA" id="ARBA00048109"/>
    </source>
</evidence>
<evidence type="ECO:0000256" key="6">
    <source>
        <dbReference type="ARBA" id="ARBA00022824"/>
    </source>
</evidence>
<evidence type="ECO:0000256" key="4">
    <source>
        <dbReference type="ARBA" id="ARBA00005189"/>
    </source>
</evidence>